<keyword evidence="2" id="KW-0812">Transmembrane</keyword>
<comment type="caution">
    <text evidence="3">The sequence shown here is derived from an EMBL/GenBank/DDBJ whole genome shotgun (WGS) entry which is preliminary data.</text>
</comment>
<evidence type="ECO:0000256" key="1">
    <source>
        <dbReference type="SAM" id="MobiDB-lite"/>
    </source>
</evidence>
<dbReference type="EMBL" id="BTRK01000006">
    <property type="protein sequence ID" value="GMR58298.1"/>
    <property type="molecule type" value="Genomic_DNA"/>
</dbReference>
<feature type="region of interest" description="Disordered" evidence="1">
    <location>
        <begin position="174"/>
        <end position="197"/>
    </location>
</feature>
<accession>A0AAN5D875</accession>
<dbReference type="AlphaFoldDB" id="A0AAN5D875"/>
<gene>
    <name evidence="3" type="ORF">PMAYCL1PPCAC_28493</name>
</gene>
<name>A0AAN5D875_9BILA</name>
<feature type="transmembrane region" description="Helical" evidence="2">
    <location>
        <begin position="71"/>
        <end position="96"/>
    </location>
</feature>
<feature type="transmembrane region" description="Helical" evidence="2">
    <location>
        <begin position="128"/>
        <end position="150"/>
    </location>
</feature>
<organism evidence="3 4">
    <name type="scientific">Pristionchus mayeri</name>
    <dbReference type="NCBI Taxonomy" id="1317129"/>
    <lineage>
        <taxon>Eukaryota</taxon>
        <taxon>Metazoa</taxon>
        <taxon>Ecdysozoa</taxon>
        <taxon>Nematoda</taxon>
        <taxon>Chromadorea</taxon>
        <taxon>Rhabditida</taxon>
        <taxon>Rhabditina</taxon>
        <taxon>Diplogasteromorpha</taxon>
        <taxon>Diplogasteroidea</taxon>
        <taxon>Neodiplogasteridae</taxon>
        <taxon>Pristionchus</taxon>
    </lineage>
</organism>
<proteinExistence type="predicted"/>
<keyword evidence="4" id="KW-1185">Reference proteome</keyword>
<evidence type="ECO:0000256" key="2">
    <source>
        <dbReference type="SAM" id="Phobius"/>
    </source>
</evidence>
<evidence type="ECO:0000313" key="4">
    <source>
        <dbReference type="Proteomes" id="UP001328107"/>
    </source>
</evidence>
<dbReference type="Proteomes" id="UP001328107">
    <property type="component" value="Unassembled WGS sequence"/>
</dbReference>
<sequence>FSLNDAMIAQMHKHMMIALILAIFVVLAEFALTLSSPFTEQTYQFVLECLAALFICGIGVFGLIKKNSIVILVAIIGVLAYALYALVMTTIAFYWLSKLMGSKKLVEESNSKGKDILADQMKKDLGALWAWLIIRCLIFVVNAVLVFFYFMSRKAIFTSSIDNYLNGKDGSGSVSAATPGSAHTPGSVKTTETNREN</sequence>
<feature type="non-terminal residue" evidence="3">
    <location>
        <position position="1"/>
    </location>
</feature>
<keyword evidence="2" id="KW-0472">Membrane</keyword>
<feature type="transmembrane region" description="Helical" evidence="2">
    <location>
        <begin position="45"/>
        <end position="64"/>
    </location>
</feature>
<keyword evidence="2" id="KW-1133">Transmembrane helix</keyword>
<protein>
    <submittedName>
        <fullName evidence="3">Uncharacterized protein</fullName>
    </submittedName>
</protein>
<evidence type="ECO:0000313" key="3">
    <source>
        <dbReference type="EMBL" id="GMR58298.1"/>
    </source>
</evidence>
<reference evidence="4" key="1">
    <citation type="submission" date="2022-10" db="EMBL/GenBank/DDBJ databases">
        <title>Genome assembly of Pristionchus species.</title>
        <authorList>
            <person name="Yoshida K."/>
            <person name="Sommer R.J."/>
        </authorList>
    </citation>
    <scope>NUCLEOTIDE SEQUENCE [LARGE SCALE GENOMIC DNA]</scope>
    <source>
        <strain evidence="4">RS5460</strain>
    </source>
</reference>